<dbReference type="InterPro" id="IPR011335">
    <property type="entry name" value="Restrct_endonuc-II-like"/>
</dbReference>
<protein>
    <recommendedName>
        <fullName evidence="2">UPF0102 protein MMF97_05585</fullName>
    </recommendedName>
</protein>
<sequence>MAVHNQIGKKGEQLAAEFLLQKGYEILDTNWNTEKAEIDIIAYLNKIIVFVEVKTRTNLDFGLPEDFVTKAKEKLLENAAQAYLEIMEHNGEIRFDIISVVFDHSGKATLNHIEDAFWPY</sequence>
<dbReference type="NCBIfam" id="NF009154">
    <property type="entry name" value="PRK12497.3-3"/>
    <property type="match status" value="1"/>
</dbReference>
<proteinExistence type="inferred from homology"/>
<dbReference type="Pfam" id="PF02021">
    <property type="entry name" value="UPF0102"/>
    <property type="match status" value="1"/>
</dbReference>
<organism evidence="3 4">
    <name type="scientific">Pedobacter montanisoli</name>
    <dbReference type="NCBI Taxonomy" id="2923277"/>
    <lineage>
        <taxon>Bacteria</taxon>
        <taxon>Pseudomonadati</taxon>
        <taxon>Bacteroidota</taxon>
        <taxon>Sphingobacteriia</taxon>
        <taxon>Sphingobacteriales</taxon>
        <taxon>Sphingobacteriaceae</taxon>
        <taxon>Pedobacter</taxon>
    </lineage>
</organism>
<comment type="similarity">
    <text evidence="1 2">Belongs to the UPF0102 family.</text>
</comment>
<evidence type="ECO:0000256" key="2">
    <source>
        <dbReference type="HAMAP-Rule" id="MF_00048"/>
    </source>
</evidence>
<comment type="caution">
    <text evidence="3">The sequence shown here is derived from an EMBL/GenBank/DDBJ whole genome shotgun (WGS) entry which is preliminary data.</text>
</comment>
<dbReference type="Proteomes" id="UP001165460">
    <property type="component" value="Unassembled WGS sequence"/>
</dbReference>
<dbReference type="InterPro" id="IPR003509">
    <property type="entry name" value="UPF0102_YraN-like"/>
</dbReference>
<name>A0ABS9ZV14_9SPHI</name>
<gene>
    <name evidence="3" type="ORF">MMF97_05585</name>
</gene>
<dbReference type="PANTHER" id="PTHR34039">
    <property type="entry name" value="UPF0102 PROTEIN YRAN"/>
    <property type="match status" value="1"/>
</dbReference>
<dbReference type="NCBIfam" id="NF009150">
    <property type="entry name" value="PRK12497.1-3"/>
    <property type="match status" value="1"/>
</dbReference>
<dbReference type="SUPFAM" id="SSF52980">
    <property type="entry name" value="Restriction endonuclease-like"/>
    <property type="match status" value="1"/>
</dbReference>
<reference evidence="3" key="1">
    <citation type="submission" date="2022-03" db="EMBL/GenBank/DDBJ databases">
        <authorList>
            <person name="Woo C.Y."/>
        </authorList>
    </citation>
    <scope>NUCLEOTIDE SEQUENCE</scope>
    <source>
        <strain evidence="3">CYS-01</strain>
    </source>
</reference>
<dbReference type="Gene3D" id="3.40.1350.10">
    <property type="match status" value="1"/>
</dbReference>
<dbReference type="InterPro" id="IPR011856">
    <property type="entry name" value="tRNA_endonuc-like_dom_sf"/>
</dbReference>
<dbReference type="HAMAP" id="MF_00048">
    <property type="entry name" value="UPF0102"/>
    <property type="match status" value="1"/>
</dbReference>
<evidence type="ECO:0000313" key="3">
    <source>
        <dbReference type="EMBL" id="MCJ0742177.1"/>
    </source>
</evidence>
<evidence type="ECO:0000313" key="4">
    <source>
        <dbReference type="Proteomes" id="UP001165460"/>
    </source>
</evidence>
<accession>A0ABS9ZV14</accession>
<dbReference type="PANTHER" id="PTHR34039:SF1">
    <property type="entry name" value="UPF0102 PROTEIN YRAN"/>
    <property type="match status" value="1"/>
</dbReference>
<dbReference type="RefSeq" id="WP_243360420.1">
    <property type="nucleotide sequence ID" value="NZ_JALGBH010000001.1"/>
</dbReference>
<dbReference type="CDD" id="cd20736">
    <property type="entry name" value="PoNe_Nuclease"/>
    <property type="match status" value="1"/>
</dbReference>
<evidence type="ECO:0000256" key="1">
    <source>
        <dbReference type="ARBA" id="ARBA00006738"/>
    </source>
</evidence>
<keyword evidence="4" id="KW-1185">Reference proteome</keyword>
<dbReference type="EMBL" id="JALGBH010000001">
    <property type="protein sequence ID" value="MCJ0742177.1"/>
    <property type="molecule type" value="Genomic_DNA"/>
</dbReference>